<organism evidence="2 3">
    <name type="scientific">Fusarium heterosporum</name>
    <dbReference type="NCBI Taxonomy" id="42747"/>
    <lineage>
        <taxon>Eukaryota</taxon>
        <taxon>Fungi</taxon>
        <taxon>Dikarya</taxon>
        <taxon>Ascomycota</taxon>
        <taxon>Pezizomycotina</taxon>
        <taxon>Sordariomycetes</taxon>
        <taxon>Hypocreomycetidae</taxon>
        <taxon>Hypocreales</taxon>
        <taxon>Nectriaceae</taxon>
        <taxon>Fusarium</taxon>
        <taxon>Fusarium heterosporum species complex</taxon>
    </lineage>
</organism>
<dbReference type="EMBL" id="JAAGWQ010000026">
    <property type="protein sequence ID" value="KAF5677323.1"/>
    <property type="molecule type" value="Genomic_DNA"/>
</dbReference>
<dbReference type="Proteomes" id="UP000567885">
    <property type="component" value="Unassembled WGS sequence"/>
</dbReference>
<evidence type="ECO:0000313" key="2">
    <source>
        <dbReference type="EMBL" id="KAF5677323.1"/>
    </source>
</evidence>
<sequence length="170" mass="18827">MTTVAESLDMGGILQTPARQAKKNATVGWVRQFRAGVAVAVFIFSIWWSVRSRVCPSKECSMLLGTTVPVSSACVVWTIIMNVSVVLVRWKRSHVHMAHNTVIELVFAVVTTVGFALHLNHLRNHTAWHRESAIAMIALLGVLALFNYFLAFATPYKSWKPSPGSTIFST</sequence>
<dbReference type="AlphaFoldDB" id="A0A8H5TXK1"/>
<dbReference type="OrthoDB" id="4813295at2759"/>
<keyword evidence="3" id="KW-1185">Reference proteome</keyword>
<keyword evidence="1" id="KW-0472">Membrane</keyword>
<keyword evidence="1" id="KW-0812">Transmembrane</keyword>
<name>A0A8H5TXK1_FUSHE</name>
<feature type="transmembrane region" description="Helical" evidence="1">
    <location>
        <begin position="102"/>
        <end position="121"/>
    </location>
</feature>
<feature type="transmembrane region" description="Helical" evidence="1">
    <location>
        <begin position="70"/>
        <end position="90"/>
    </location>
</feature>
<comment type="caution">
    <text evidence="2">The sequence shown here is derived from an EMBL/GenBank/DDBJ whole genome shotgun (WGS) entry which is preliminary data.</text>
</comment>
<accession>A0A8H5TXK1</accession>
<feature type="transmembrane region" description="Helical" evidence="1">
    <location>
        <begin position="33"/>
        <end position="50"/>
    </location>
</feature>
<evidence type="ECO:0000313" key="3">
    <source>
        <dbReference type="Proteomes" id="UP000567885"/>
    </source>
</evidence>
<reference evidence="2 3" key="1">
    <citation type="submission" date="2020-05" db="EMBL/GenBank/DDBJ databases">
        <title>Identification and distribution of gene clusters putatively required for synthesis of sphingolipid metabolism inhibitors in phylogenetically diverse species of the filamentous fungus Fusarium.</title>
        <authorList>
            <person name="Kim H.-S."/>
            <person name="Busman M."/>
            <person name="Brown D.W."/>
            <person name="Divon H."/>
            <person name="Uhlig S."/>
            <person name="Proctor R.H."/>
        </authorList>
    </citation>
    <scope>NUCLEOTIDE SEQUENCE [LARGE SCALE GENOMIC DNA]</scope>
    <source>
        <strain evidence="2 3">NRRL 20693</strain>
    </source>
</reference>
<keyword evidence="1" id="KW-1133">Transmembrane helix</keyword>
<proteinExistence type="predicted"/>
<protein>
    <submittedName>
        <fullName evidence="2">Uncharacterized protein</fullName>
    </submittedName>
</protein>
<gene>
    <name evidence="2" type="ORF">FHETE_1835</name>
</gene>
<feature type="transmembrane region" description="Helical" evidence="1">
    <location>
        <begin position="133"/>
        <end position="153"/>
    </location>
</feature>
<evidence type="ECO:0000256" key="1">
    <source>
        <dbReference type="SAM" id="Phobius"/>
    </source>
</evidence>